<dbReference type="InterPro" id="IPR017871">
    <property type="entry name" value="ABC_transporter-like_CS"/>
</dbReference>
<proteinExistence type="predicted"/>
<dbReference type="InterPro" id="IPR027417">
    <property type="entry name" value="P-loop_NTPase"/>
</dbReference>
<keyword evidence="12" id="KW-1185">Reference proteome</keyword>
<name>A0ABR9FDG3_9GAMM</name>
<comment type="caution">
    <text evidence="11">The sequence shown here is derived from an EMBL/GenBank/DDBJ whole genome shotgun (WGS) entry which is preliminary data.</text>
</comment>
<evidence type="ECO:0000259" key="10">
    <source>
        <dbReference type="PROSITE" id="PS50893"/>
    </source>
</evidence>
<evidence type="ECO:0000256" key="8">
    <source>
        <dbReference type="ARBA" id="ARBA00022967"/>
    </source>
</evidence>
<dbReference type="PANTHER" id="PTHR43790">
    <property type="entry name" value="CARBOHYDRATE TRANSPORT ATP-BINDING PROTEIN MG119-RELATED"/>
    <property type="match status" value="1"/>
</dbReference>
<reference evidence="11 12" key="1">
    <citation type="submission" date="2020-07" db="EMBL/GenBank/DDBJ databases">
        <title>Halophilic bacteria isolated from french cheeses.</title>
        <authorList>
            <person name="Kothe C.I."/>
            <person name="Farah-Kraiem B."/>
            <person name="Renault P."/>
            <person name="Dridi B."/>
        </authorList>
    </citation>
    <scope>NUCLEOTIDE SEQUENCE [LARGE SCALE GENOMIC DNA]</scope>
    <source>
        <strain evidence="11 12">FME16</strain>
    </source>
</reference>
<dbReference type="PANTHER" id="PTHR43790:SF6">
    <property type="entry name" value="ARABINOSE IMPORT ATP-BINDING PROTEIN ARAG"/>
    <property type="match status" value="1"/>
</dbReference>
<keyword evidence="9" id="KW-0472">Membrane</keyword>
<evidence type="ECO:0000256" key="3">
    <source>
        <dbReference type="ARBA" id="ARBA00022519"/>
    </source>
</evidence>
<evidence type="ECO:0000256" key="7">
    <source>
        <dbReference type="ARBA" id="ARBA00022840"/>
    </source>
</evidence>
<keyword evidence="1" id="KW-0813">Transport</keyword>
<dbReference type="CDD" id="cd03216">
    <property type="entry name" value="ABC_Carb_Monos_I"/>
    <property type="match status" value="1"/>
</dbReference>
<gene>
    <name evidence="11" type="primary">araG</name>
    <name evidence="11" type="ORF">EI163_12595</name>
</gene>
<evidence type="ECO:0000256" key="1">
    <source>
        <dbReference type="ARBA" id="ARBA00022448"/>
    </source>
</evidence>
<dbReference type="SMART" id="SM00382">
    <property type="entry name" value="AAA"/>
    <property type="match status" value="2"/>
</dbReference>
<dbReference type="InterPro" id="IPR003593">
    <property type="entry name" value="AAA+_ATPase"/>
</dbReference>
<organism evidence="11 12">
    <name type="scientific">Halomonas citrativorans</name>
    <dbReference type="NCBI Taxonomy" id="2742612"/>
    <lineage>
        <taxon>Bacteria</taxon>
        <taxon>Pseudomonadati</taxon>
        <taxon>Pseudomonadota</taxon>
        <taxon>Gammaproteobacteria</taxon>
        <taxon>Oceanospirillales</taxon>
        <taxon>Halomonadaceae</taxon>
        <taxon>Halomonas</taxon>
    </lineage>
</organism>
<keyword evidence="8" id="KW-1278">Translocase</keyword>
<evidence type="ECO:0000256" key="9">
    <source>
        <dbReference type="ARBA" id="ARBA00023136"/>
    </source>
</evidence>
<keyword evidence="3" id="KW-0997">Cell inner membrane</keyword>
<evidence type="ECO:0000313" key="11">
    <source>
        <dbReference type="EMBL" id="MBE0404379.1"/>
    </source>
</evidence>
<dbReference type="RefSeq" id="WP_192527927.1">
    <property type="nucleotide sequence ID" value="NZ_RRZC01000013.1"/>
</dbReference>
<sequence>MSDPYLRFDNISVVFPGVRALDGVSFSAHTGQVHALMGENGAGKSTLLKVLSGVNRTAEGALWIDGQRHVFSNAREALREGIAIIYQELTLSPNMSVAENLLLGQLPTRQGFVNRRTLRERALAILADLGEGDIHPSTKVRDLSIGQQQMIEIGRALLRDARVIAFDEPTSSLSIQEIRQLKRIVKRLRDEGRVVLYVTHRMEEVFEMCDAVTIFRDGQHIRTHEDMSQLTHDLLVSEMVGRDIDDVYGYRAREQGDVVLSVDEIQGRGLNAPVSFSVKRGEVFGLFGLVGAGRSELLRLVCGVEAPKAGSVTFQGESRRFKSPAEAIRAGIAMCPEDRKSQGIFPVASVADNLNISCRRFFKRWGVFRHPGRERRNAEAYIQQLSVKTPSYRAPIGKLSGGNQQKVILARWLAEEIDLFVMDEPTRGIDVGARRDIYSLLYDLAEQGKSIVVISSDLAEVSSICDRIAVMRDGELVDVVPRDAATPERLLGLALPA</sequence>
<keyword evidence="6" id="KW-0547">Nucleotide-binding</keyword>
<dbReference type="InterPro" id="IPR050107">
    <property type="entry name" value="ABC_carbohydrate_import_ATPase"/>
</dbReference>
<dbReference type="NCBIfam" id="NF008442">
    <property type="entry name" value="PRK11288.1"/>
    <property type="match status" value="1"/>
</dbReference>
<feature type="domain" description="ABC transporter" evidence="10">
    <location>
        <begin position="6"/>
        <end position="242"/>
    </location>
</feature>
<evidence type="ECO:0000313" key="12">
    <source>
        <dbReference type="Proteomes" id="UP000754821"/>
    </source>
</evidence>
<dbReference type="SUPFAM" id="SSF52540">
    <property type="entry name" value="P-loop containing nucleoside triphosphate hydrolases"/>
    <property type="match status" value="2"/>
</dbReference>
<dbReference type="PROSITE" id="PS50893">
    <property type="entry name" value="ABC_TRANSPORTER_2"/>
    <property type="match status" value="2"/>
</dbReference>
<dbReference type="CDD" id="cd03215">
    <property type="entry name" value="ABC_Carb_Monos_II"/>
    <property type="match status" value="1"/>
</dbReference>
<keyword evidence="2" id="KW-1003">Cell membrane</keyword>
<evidence type="ECO:0000256" key="4">
    <source>
        <dbReference type="ARBA" id="ARBA00022597"/>
    </source>
</evidence>
<accession>A0ABR9FDG3</accession>
<dbReference type="PROSITE" id="PS00211">
    <property type="entry name" value="ABC_TRANSPORTER_1"/>
    <property type="match status" value="1"/>
</dbReference>
<dbReference type="InterPro" id="IPR003439">
    <property type="entry name" value="ABC_transporter-like_ATP-bd"/>
</dbReference>
<evidence type="ECO:0000256" key="6">
    <source>
        <dbReference type="ARBA" id="ARBA00022741"/>
    </source>
</evidence>
<dbReference type="Proteomes" id="UP000754821">
    <property type="component" value="Unassembled WGS sequence"/>
</dbReference>
<dbReference type="Pfam" id="PF00005">
    <property type="entry name" value="ABC_tran"/>
    <property type="match status" value="2"/>
</dbReference>
<dbReference type="Gene3D" id="3.40.50.300">
    <property type="entry name" value="P-loop containing nucleotide triphosphate hydrolases"/>
    <property type="match status" value="2"/>
</dbReference>
<evidence type="ECO:0000256" key="2">
    <source>
        <dbReference type="ARBA" id="ARBA00022475"/>
    </source>
</evidence>
<keyword evidence="5" id="KW-0677">Repeat</keyword>
<keyword evidence="4" id="KW-0762">Sugar transport</keyword>
<feature type="domain" description="ABC transporter" evidence="10">
    <location>
        <begin position="253"/>
        <end position="493"/>
    </location>
</feature>
<evidence type="ECO:0000256" key="5">
    <source>
        <dbReference type="ARBA" id="ARBA00022737"/>
    </source>
</evidence>
<protein>
    <submittedName>
        <fullName evidence="11">L-arabinose ABC transporter ATP-binding protein AraG</fullName>
    </submittedName>
</protein>
<keyword evidence="7 11" id="KW-0067">ATP-binding</keyword>
<dbReference type="GO" id="GO:0005524">
    <property type="term" value="F:ATP binding"/>
    <property type="evidence" value="ECO:0007669"/>
    <property type="project" value="UniProtKB-KW"/>
</dbReference>
<dbReference type="EMBL" id="RRZC01000013">
    <property type="protein sequence ID" value="MBE0404379.1"/>
    <property type="molecule type" value="Genomic_DNA"/>
</dbReference>